<accession>A0A7M5X552</accession>
<proteinExistence type="predicted"/>
<dbReference type="OrthoDB" id="5950012at2759"/>
<keyword evidence="1" id="KW-0833">Ubl conjugation pathway</keyword>
<dbReference type="Gene3D" id="3.30.2410.10">
    <property type="entry name" value="Hect, E3 ligase catalytic domain"/>
    <property type="match status" value="1"/>
</dbReference>
<dbReference type="GO" id="GO:0004842">
    <property type="term" value="F:ubiquitin-protein transferase activity"/>
    <property type="evidence" value="ECO:0007669"/>
    <property type="project" value="InterPro"/>
</dbReference>
<evidence type="ECO:0000259" key="2">
    <source>
        <dbReference type="Pfam" id="PF00632"/>
    </source>
</evidence>
<dbReference type="EnsemblMetazoa" id="CLYHEMT017586.1">
    <property type="protein sequence ID" value="CLYHEMP017586.1"/>
    <property type="gene ID" value="CLYHEMG017586"/>
</dbReference>
<dbReference type="Pfam" id="PF00632">
    <property type="entry name" value="HECT"/>
    <property type="match status" value="1"/>
</dbReference>
<protein>
    <recommendedName>
        <fullName evidence="2">HECT domain-containing protein</fullName>
    </recommendedName>
</protein>
<dbReference type="AlphaFoldDB" id="A0A7M5X552"/>
<evidence type="ECO:0000256" key="1">
    <source>
        <dbReference type="ARBA" id="ARBA00022786"/>
    </source>
</evidence>
<organism evidence="3 4">
    <name type="scientific">Clytia hemisphaerica</name>
    <dbReference type="NCBI Taxonomy" id="252671"/>
    <lineage>
        <taxon>Eukaryota</taxon>
        <taxon>Metazoa</taxon>
        <taxon>Cnidaria</taxon>
        <taxon>Hydrozoa</taxon>
        <taxon>Hydroidolina</taxon>
        <taxon>Leptothecata</taxon>
        <taxon>Obeliida</taxon>
        <taxon>Clytiidae</taxon>
        <taxon>Clytia</taxon>
    </lineage>
</organism>
<feature type="domain" description="HECT" evidence="2">
    <location>
        <begin position="89"/>
        <end position="167"/>
    </location>
</feature>
<evidence type="ECO:0000313" key="3">
    <source>
        <dbReference type="EnsemblMetazoa" id="CLYHEMP017586.1"/>
    </source>
</evidence>
<dbReference type="Proteomes" id="UP000594262">
    <property type="component" value="Unplaced"/>
</dbReference>
<name>A0A7M5X552_9CNID</name>
<dbReference type="InterPro" id="IPR035983">
    <property type="entry name" value="Hect_E3_ubiquitin_ligase"/>
</dbReference>
<keyword evidence="4" id="KW-1185">Reference proteome</keyword>
<reference evidence="3" key="1">
    <citation type="submission" date="2021-01" db="UniProtKB">
        <authorList>
            <consortium name="EnsemblMetazoa"/>
        </authorList>
    </citation>
    <scope>IDENTIFICATION</scope>
</reference>
<sequence>IVNLVNQITEGMKFYDALPIIKSNKEIFRPVFTNSTLFEWTYETVYPMLVPDYRGEIGSNKRKMEIDTYKVFLVFLETAFKDESSKIKPTQIMATVTGCETVPPLGLPLKITIDFATDCKPSPDGKPCDCLPVFSTCALSILIPTHTKTLEKMEESFDKAFSMGKGFLRT</sequence>
<dbReference type="InterPro" id="IPR000569">
    <property type="entry name" value="HECT_dom"/>
</dbReference>
<evidence type="ECO:0000313" key="4">
    <source>
        <dbReference type="Proteomes" id="UP000594262"/>
    </source>
</evidence>
<dbReference type="SUPFAM" id="SSF56204">
    <property type="entry name" value="Hect, E3 ligase catalytic domain"/>
    <property type="match status" value="1"/>
</dbReference>